<dbReference type="InterPro" id="IPR044946">
    <property type="entry name" value="Restrct_endonuc_typeI_TRD_sf"/>
</dbReference>
<proteinExistence type="inferred from homology"/>
<dbReference type="Pfam" id="PF01420">
    <property type="entry name" value="Methylase_S"/>
    <property type="match status" value="1"/>
</dbReference>
<keyword evidence="5" id="KW-0378">Hydrolase</keyword>
<comment type="similarity">
    <text evidence="1">Belongs to the type-I restriction system S methylase family.</text>
</comment>
<evidence type="ECO:0000313" key="5">
    <source>
        <dbReference type="EMBL" id="MCW3785490.1"/>
    </source>
</evidence>
<dbReference type="EMBL" id="JAPDPJ010000004">
    <property type="protein sequence ID" value="MCW3785490.1"/>
    <property type="molecule type" value="Genomic_DNA"/>
</dbReference>
<dbReference type="InterPro" id="IPR000055">
    <property type="entry name" value="Restrct_endonuc_typeI_TRD"/>
</dbReference>
<keyword evidence="6" id="KW-1185">Reference proteome</keyword>
<evidence type="ECO:0000313" key="6">
    <source>
        <dbReference type="Proteomes" id="UP001209229"/>
    </source>
</evidence>
<dbReference type="Gene3D" id="3.90.220.20">
    <property type="entry name" value="DNA methylase specificity domains"/>
    <property type="match status" value="1"/>
</dbReference>
<feature type="domain" description="Type I restriction modification DNA specificity" evidence="4">
    <location>
        <begin position="2"/>
        <end position="171"/>
    </location>
</feature>
<keyword evidence="5" id="KW-0540">Nuclease</keyword>
<dbReference type="RefSeq" id="WP_301189061.1">
    <property type="nucleotide sequence ID" value="NZ_JAPDPJ010000004.1"/>
</dbReference>
<dbReference type="GO" id="GO:0003677">
    <property type="term" value="F:DNA binding"/>
    <property type="evidence" value="ECO:0007669"/>
    <property type="project" value="UniProtKB-KW"/>
</dbReference>
<dbReference type="InterPro" id="IPR052021">
    <property type="entry name" value="Type-I_RS_S_subunit"/>
</dbReference>
<dbReference type="GO" id="GO:0016787">
    <property type="term" value="F:hydrolase activity"/>
    <property type="evidence" value="ECO:0007669"/>
    <property type="project" value="UniProtKB-KW"/>
</dbReference>
<dbReference type="EC" id="3.1.21.-" evidence="5"/>
<organism evidence="5 6">
    <name type="scientific">Plebeiibacterium sediminum</name>
    <dbReference type="NCBI Taxonomy" id="2992112"/>
    <lineage>
        <taxon>Bacteria</taxon>
        <taxon>Pseudomonadati</taxon>
        <taxon>Bacteroidota</taxon>
        <taxon>Bacteroidia</taxon>
        <taxon>Marinilabiliales</taxon>
        <taxon>Marinilabiliaceae</taxon>
        <taxon>Plebeiibacterium</taxon>
    </lineage>
</organism>
<dbReference type="AlphaFoldDB" id="A0AAE3SDQ1"/>
<reference evidence="5" key="1">
    <citation type="submission" date="2022-10" db="EMBL/GenBank/DDBJ databases">
        <authorList>
            <person name="Yu W.X."/>
        </authorList>
    </citation>
    <scope>NUCLEOTIDE SEQUENCE</scope>
    <source>
        <strain evidence="5">AAT</strain>
    </source>
</reference>
<dbReference type="GO" id="GO:0009307">
    <property type="term" value="P:DNA restriction-modification system"/>
    <property type="evidence" value="ECO:0007669"/>
    <property type="project" value="UniProtKB-KW"/>
</dbReference>
<dbReference type="SUPFAM" id="SSF116734">
    <property type="entry name" value="DNA methylase specificity domain"/>
    <property type="match status" value="1"/>
</dbReference>
<dbReference type="PANTHER" id="PTHR30408:SF12">
    <property type="entry name" value="TYPE I RESTRICTION ENZYME MJAVIII SPECIFICITY SUBUNIT"/>
    <property type="match status" value="1"/>
</dbReference>
<comment type="caution">
    <text evidence="5">The sequence shown here is derived from an EMBL/GenBank/DDBJ whole genome shotgun (WGS) entry which is preliminary data.</text>
</comment>
<dbReference type="PANTHER" id="PTHR30408">
    <property type="entry name" value="TYPE-1 RESTRICTION ENZYME ECOKI SPECIFICITY PROTEIN"/>
    <property type="match status" value="1"/>
</dbReference>
<dbReference type="Proteomes" id="UP001209229">
    <property type="component" value="Unassembled WGS sequence"/>
</dbReference>
<keyword evidence="3" id="KW-0238">DNA-binding</keyword>
<dbReference type="GO" id="GO:0004519">
    <property type="term" value="F:endonuclease activity"/>
    <property type="evidence" value="ECO:0007669"/>
    <property type="project" value="UniProtKB-KW"/>
</dbReference>
<keyword evidence="5" id="KW-0255">Endonuclease</keyword>
<evidence type="ECO:0000256" key="1">
    <source>
        <dbReference type="ARBA" id="ARBA00010923"/>
    </source>
</evidence>
<accession>A0AAE3SDQ1</accession>
<protein>
    <submittedName>
        <fullName evidence="5">Restriction endonuclease subunit S</fullName>
        <ecNumber evidence="5">3.1.21.-</ecNumber>
    </submittedName>
</protein>
<gene>
    <name evidence="5" type="ORF">OM075_03370</name>
</gene>
<evidence type="ECO:0000256" key="2">
    <source>
        <dbReference type="ARBA" id="ARBA00022747"/>
    </source>
</evidence>
<keyword evidence="2" id="KW-0680">Restriction system</keyword>
<evidence type="ECO:0000259" key="4">
    <source>
        <dbReference type="Pfam" id="PF01420"/>
    </source>
</evidence>
<sequence>MKYRLNDIAQIYYGPYEKAETKGMIKYLVSSHFDEFFEPSLFKESYIDAIKDAEKYILRPNDIIVTGKGQRIFAWAYKEEYGQVIPSSLFYIIKINDSSKLIGEYLANVLNSQKVNHKLKSLSGGTSIPSIQKKELGQLSIYIPPIEKQRQIIDMSKLLDKDVELATQLLEKKKALKTGLLNMIINDNKTDG</sequence>
<evidence type="ECO:0000256" key="3">
    <source>
        <dbReference type="ARBA" id="ARBA00023125"/>
    </source>
</evidence>
<name>A0AAE3SDQ1_9BACT</name>